<reference evidence="1 2" key="1">
    <citation type="submission" date="2023-03" db="EMBL/GenBank/DDBJ databases">
        <authorList>
            <person name="Pearce D."/>
        </authorList>
    </citation>
    <scope>NUCLEOTIDE SEQUENCE [LARGE SCALE GENOMIC DNA]</scope>
    <source>
        <strain evidence="1">Msz</strain>
    </source>
</reference>
<organism evidence="1 2">
    <name type="scientific">Methylocaldum szegediense</name>
    <dbReference type="NCBI Taxonomy" id="73780"/>
    <lineage>
        <taxon>Bacteria</taxon>
        <taxon>Pseudomonadati</taxon>
        <taxon>Pseudomonadota</taxon>
        <taxon>Gammaproteobacteria</taxon>
        <taxon>Methylococcales</taxon>
        <taxon>Methylococcaceae</taxon>
        <taxon>Methylocaldum</taxon>
    </lineage>
</organism>
<dbReference type="Proteomes" id="UP001162030">
    <property type="component" value="Chromosome"/>
</dbReference>
<accession>A0ABM9HX76</accession>
<name>A0ABM9HX76_9GAMM</name>
<evidence type="ECO:0000313" key="1">
    <source>
        <dbReference type="EMBL" id="CAI8745652.1"/>
    </source>
</evidence>
<gene>
    <name evidence="1" type="ORF">MSZNOR_0552</name>
</gene>
<keyword evidence="2" id="KW-1185">Reference proteome</keyword>
<protein>
    <submittedName>
        <fullName evidence="1">Uncharacterized protein</fullName>
    </submittedName>
</protein>
<sequence length="76" mass="8626">MQVVSLGRAHHFVKVFQELSQEKEIFPSPSVLMSAPNRTSGLGDAMHALQNFSCHDSGVFHYSLCFHSSKIRRRDH</sequence>
<evidence type="ECO:0000313" key="2">
    <source>
        <dbReference type="Proteomes" id="UP001162030"/>
    </source>
</evidence>
<proteinExistence type="predicted"/>
<dbReference type="EMBL" id="OX458333">
    <property type="protein sequence ID" value="CAI8745652.1"/>
    <property type="molecule type" value="Genomic_DNA"/>
</dbReference>